<evidence type="ECO:0000256" key="8">
    <source>
        <dbReference type="ARBA" id="ARBA00023170"/>
    </source>
</evidence>
<dbReference type="Pfam" id="PF01130">
    <property type="entry name" value="CD36"/>
    <property type="match status" value="1"/>
</dbReference>
<dbReference type="AlphaFoldDB" id="A0AAN9ZE98"/>
<dbReference type="InterPro" id="IPR002159">
    <property type="entry name" value="CD36_fam"/>
</dbReference>
<evidence type="ECO:0000256" key="5">
    <source>
        <dbReference type="ARBA" id="ARBA00022989"/>
    </source>
</evidence>
<feature type="disulfide bond" evidence="10">
    <location>
        <begin position="365"/>
        <end position="372"/>
    </location>
</feature>
<comment type="similarity">
    <text evidence="2">Belongs to the CD36 family.</text>
</comment>
<feature type="transmembrane region" description="Helical" evidence="11">
    <location>
        <begin position="55"/>
        <end position="77"/>
    </location>
</feature>
<evidence type="ECO:0000256" key="9">
    <source>
        <dbReference type="ARBA" id="ARBA00023180"/>
    </source>
</evidence>
<keyword evidence="13" id="KW-1185">Reference proteome</keyword>
<dbReference type="PRINTS" id="PR01610">
    <property type="entry name" value="CD36ANTIGEN"/>
</dbReference>
<evidence type="ECO:0000256" key="4">
    <source>
        <dbReference type="ARBA" id="ARBA00022692"/>
    </source>
</evidence>
<keyword evidence="4 11" id="KW-0812">Transmembrane</keyword>
<evidence type="ECO:0000256" key="11">
    <source>
        <dbReference type="SAM" id="Phobius"/>
    </source>
</evidence>
<keyword evidence="9" id="KW-0325">Glycoprotein</keyword>
<accession>A0AAN9ZE98</accession>
<evidence type="ECO:0000313" key="12">
    <source>
        <dbReference type="EMBL" id="KAK7872746.1"/>
    </source>
</evidence>
<evidence type="ECO:0000313" key="13">
    <source>
        <dbReference type="Proteomes" id="UP001378592"/>
    </source>
</evidence>
<evidence type="ECO:0000256" key="10">
    <source>
        <dbReference type="PIRSR" id="PIRSR605428-52"/>
    </source>
</evidence>
<evidence type="ECO:0000256" key="1">
    <source>
        <dbReference type="ARBA" id="ARBA00004651"/>
    </source>
</evidence>
<evidence type="ECO:0000256" key="6">
    <source>
        <dbReference type="ARBA" id="ARBA00023136"/>
    </source>
</evidence>
<evidence type="ECO:0000256" key="2">
    <source>
        <dbReference type="ARBA" id="ARBA00010532"/>
    </source>
</evidence>
<keyword evidence="6 11" id="KW-0472">Membrane</keyword>
<organism evidence="12 13">
    <name type="scientific">Gryllus longicercus</name>
    <dbReference type="NCBI Taxonomy" id="2509291"/>
    <lineage>
        <taxon>Eukaryota</taxon>
        <taxon>Metazoa</taxon>
        <taxon>Ecdysozoa</taxon>
        <taxon>Arthropoda</taxon>
        <taxon>Hexapoda</taxon>
        <taxon>Insecta</taxon>
        <taxon>Pterygota</taxon>
        <taxon>Neoptera</taxon>
        <taxon>Polyneoptera</taxon>
        <taxon>Orthoptera</taxon>
        <taxon>Ensifera</taxon>
        <taxon>Gryllidea</taxon>
        <taxon>Grylloidea</taxon>
        <taxon>Gryllidae</taxon>
        <taxon>Gryllinae</taxon>
        <taxon>Gryllus</taxon>
    </lineage>
</organism>
<keyword evidence="3" id="KW-1003">Cell membrane</keyword>
<comment type="caution">
    <text evidence="12">The sequence shown here is derived from an EMBL/GenBank/DDBJ whole genome shotgun (WGS) entry which is preliminary data.</text>
</comment>
<keyword evidence="8" id="KW-0675">Receptor</keyword>
<dbReference type="PANTHER" id="PTHR11923">
    <property type="entry name" value="SCAVENGER RECEPTOR CLASS B TYPE-1 SR-B1"/>
    <property type="match status" value="1"/>
</dbReference>
<protein>
    <recommendedName>
        <fullName evidence="14">Scavenger receptor class B member 1</fullName>
    </recommendedName>
</protein>
<dbReference type="InterPro" id="IPR005428">
    <property type="entry name" value="CD36/SCARB1/SNMP1"/>
</dbReference>
<dbReference type="EMBL" id="JAZDUA010000020">
    <property type="protein sequence ID" value="KAK7872746.1"/>
    <property type="molecule type" value="Genomic_DNA"/>
</dbReference>
<evidence type="ECO:0008006" key="14">
    <source>
        <dbReference type="Google" id="ProtNLM"/>
    </source>
</evidence>
<name>A0AAN9ZE98_9ORTH</name>
<evidence type="ECO:0000256" key="7">
    <source>
        <dbReference type="ARBA" id="ARBA00023157"/>
    </source>
</evidence>
<feature type="disulfide bond" evidence="10">
    <location>
        <begin position="323"/>
        <end position="383"/>
    </location>
</feature>
<keyword evidence="5 11" id="KW-1133">Transmembrane helix</keyword>
<dbReference type="GO" id="GO:0005044">
    <property type="term" value="F:scavenger receptor activity"/>
    <property type="evidence" value="ECO:0007669"/>
    <property type="project" value="TreeGrafter"/>
</dbReference>
<proteinExistence type="inferred from homology"/>
<dbReference type="PANTHER" id="PTHR11923:SF88">
    <property type="entry name" value="DEBRIS BUSTER, ISOFORM D"/>
    <property type="match status" value="1"/>
</dbReference>
<evidence type="ECO:0000256" key="3">
    <source>
        <dbReference type="ARBA" id="ARBA00022475"/>
    </source>
</evidence>
<feature type="disulfide bond" evidence="10">
    <location>
        <begin position="293"/>
        <end position="363"/>
    </location>
</feature>
<gene>
    <name evidence="12" type="ORF">R5R35_011879</name>
</gene>
<dbReference type="PRINTS" id="PR01609">
    <property type="entry name" value="CD36FAMILY"/>
</dbReference>
<sequence length="574" mass="64910">MGLHKQYLRVGQCAKNKLFGIDPSRGRRPARAQNSNASTVQMLISQQGKIDNGRVAVIVVGVVTLVLGIVLTCVPWLDYIIFKHLRLWNDTLSYQYWQKPGVTRLTKVFVFNVTNPDGFLNHGEKPRLVEVGPFVYREDMEKVNIHFNDNGTVSFQHHKILTFVPELSLDKNLKVTVPNIPLLTLSTMSNSLMRVLQTMLSMFLRTMNNMTPFVHVSVDELLFGYDDTLVTLANRFFPAHKRPASRMGLLLSRNGTLQDVQTIFTGHTSMSEFGYMSRLNGRERLPFWDGPPCDSLRASEGSFFPPRRSTHSDIVHVWDKDLCRIWPLQRQYSGASADGIPYEHYEPPDDVFDVPQRNPDNQCFCPDGDDECGPAGLQNIAPCQFDAPVYLSYPHFYKSDPALLESVEGLSPDPEKHQSYFNIQPKLGVPLEGQVRIQLNIKVDHAPNIHVVKKFPSIILPIVWVQEGVADLTPSIKRLIYLATNVADVAGPLFSYGCIVFGSSILIFIFVKAYKNVVFTRENLERGRETLRRGSSFIINGQHRLLIVRDSYSLLSNELLSQDPDPDGEQDAHV</sequence>
<reference evidence="12 13" key="1">
    <citation type="submission" date="2024-03" db="EMBL/GenBank/DDBJ databases">
        <title>The genome assembly and annotation of the cricket Gryllus longicercus Weissman &amp; Gray.</title>
        <authorList>
            <person name="Szrajer S."/>
            <person name="Gray D."/>
            <person name="Ylla G."/>
        </authorList>
    </citation>
    <scope>NUCLEOTIDE SEQUENCE [LARGE SCALE GENOMIC DNA]</scope>
    <source>
        <strain evidence="12">DAG 2021-001</strain>
        <tissue evidence="12">Whole body minus gut</tissue>
    </source>
</reference>
<keyword evidence="7 10" id="KW-1015">Disulfide bond</keyword>
<dbReference type="GO" id="GO:0005737">
    <property type="term" value="C:cytoplasm"/>
    <property type="evidence" value="ECO:0007669"/>
    <property type="project" value="TreeGrafter"/>
</dbReference>
<feature type="transmembrane region" description="Helical" evidence="11">
    <location>
        <begin position="493"/>
        <end position="511"/>
    </location>
</feature>
<dbReference type="GO" id="GO:0005886">
    <property type="term" value="C:plasma membrane"/>
    <property type="evidence" value="ECO:0007669"/>
    <property type="project" value="UniProtKB-SubCell"/>
</dbReference>
<comment type="subcellular location">
    <subcellularLocation>
        <location evidence="1">Cell membrane</location>
        <topology evidence="1">Multi-pass membrane protein</topology>
    </subcellularLocation>
</comment>
<dbReference type="Proteomes" id="UP001378592">
    <property type="component" value="Unassembled WGS sequence"/>
</dbReference>